<sequence>MTKIVAVGDNDVDCYHARNEMFPGGNCFNVAVFARRFGATASYVGAVGPDAAGNAMQRALAAEEVITDRLKVLPGSTAYCVIGHRNGDRVFLKYDLGVSMFEPDDQDFTYVESFDAVHIGQSSGLDAHLVRFAKASKLSYDFSTRRDAHHRASIAPLCYLASISGGELALSDAEALLRNTLDAGAQWCLVTRGDQGAILGGGDQIFRVPAVAIEAVDTLGAGDTFIARTLVGLLREEEPLELLRAAAHEAAETCMRIGAVGHAAPMAVNAGDIPALEDVR</sequence>
<dbReference type="RefSeq" id="WP_377028682.1">
    <property type="nucleotide sequence ID" value="NZ_JBHOMY010000004.1"/>
</dbReference>
<gene>
    <name evidence="5" type="ORF">ACETIH_01845</name>
</gene>
<dbReference type="EMBL" id="JBHOMY010000004">
    <property type="protein sequence ID" value="MFC1455497.1"/>
    <property type="molecule type" value="Genomic_DNA"/>
</dbReference>
<dbReference type="Proteomes" id="UP001593940">
    <property type="component" value="Unassembled WGS sequence"/>
</dbReference>
<comment type="caution">
    <text evidence="5">The sequence shown here is derived from an EMBL/GenBank/DDBJ whole genome shotgun (WGS) entry which is preliminary data.</text>
</comment>
<comment type="similarity">
    <text evidence="1">Belongs to the carbohydrate kinase PfkB family.</text>
</comment>
<dbReference type="PANTHER" id="PTHR43320">
    <property type="entry name" value="SUGAR KINASE"/>
    <property type="match status" value="1"/>
</dbReference>
<dbReference type="InterPro" id="IPR029056">
    <property type="entry name" value="Ribokinase-like"/>
</dbReference>
<feature type="domain" description="Carbohydrate kinase PfkB" evidence="4">
    <location>
        <begin position="15"/>
        <end position="259"/>
    </location>
</feature>
<evidence type="ECO:0000256" key="3">
    <source>
        <dbReference type="ARBA" id="ARBA00022777"/>
    </source>
</evidence>
<dbReference type="InterPro" id="IPR052700">
    <property type="entry name" value="Carb_kinase_PfkB-like"/>
</dbReference>
<keyword evidence="3 5" id="KW-0418">Kinase</keyword>
<evidence type="ECO:0000313" key="5">
    <source>
        <dbReference type="EMBL" id="MFC1455497.1"/>
    </source>
</evidence>
<proteinExistence type="inferred from homology"/>
<evidence type="ECO:0000313" key="6">
    <source>
        <dbReference type="Proteomes" id="UP001593940"/>
    </source>
</evidence>
<dbReference type="PANTHER" id="PTHR43320:SF3">
    <property type="entry name" value="CARBOHYDRATE KINASE PFKB DOMAIN-CONTAINING PROTEIN"/>
    <property type="match status" value="1"/>
</dbReference>
<evidence type="ECO:0000259" key="4">
    <source>
        <dbReference type="Pfam" id="PF00294"/>
    </source>
</evidence>
<keyword evidence="2" id="KW-0808">Transferase</keyword>
<reference evidence="5 6" key="1">
    <citation type="submission" date="2024-09" db="EMBL/GenBank/DDBJ databases">
        <title>Nodulacao em especies de Leguminosae Basais da Amazonia e Caracterizacao dos Rizobios e Bacterias Associadas aos Nodulos.</title>
        <authorList>
            <person name="Jambeiro I.C.A."/>
            <person name="Lopes I.S."/>
            <person name="Aguiar E.R.G.R."/>
            <person name="Santos A.F.J."/>
            <person name="Dos Santos J.M.F."/>
            <person name="Gross E."/>
        </authorList>
    </citation>
    <scope>NUCLEOTIDE SEQUENCE [LARGE SCALE GENOMIC DNA]</scope>
    <source>
        <strain evidence="5 6">BRUESC1165</strain>
    </source>
</reference>
<dbReference type="InterPro" id="IPR011611">
    <property type="entry name" value="PfkB_dom"/>
</dbReference>
<dbReference type="Gene3D" id="3.40.1190.20">
    <property type="match status" value="1"/>
</dbReference>
<evidence type="ECO:0000256" key="2">
    <source>
        <dbReference type="ARBA" id="ARBA00022679"/>
    </source>
</evidence>
<evidence type="ECO:0000256" key="1">
    <source>
        <dbReference type="ARBA" id="ARBA00010688"/>
    </source>
</evidence>
<protein>
    <submittedName>
        <fullName evidence="5">PfkB family carbohydrate kinase</fullName>
    </submittedName>
</protein>
<dbReference type="SUPFAM" id="SSF53613">
    <property type="entry name" value="Ribokinase-like"/>
    <property type="match status" value="1"/>
</dbReference>
<organism evidence="5 6">
    <name type="scientific">Microvirga arabica</name>
    <dbReference type="NCBI Taxonomy" id="1128671"/>
    <lineage>
        <taxon>Bacteria</taxon>
        <taxon>Pseudomonadati</taxon>
        <taxon>Pseudomonadota</taxon>
        <taxon>Alphaproteobacteria</taxon>
        <taxon>Hyphomicrobiales</taxon>
        <taxon>Methylobacteriaceae</taxon>
        <taxon>Microvirga</taxon>
    </lineage>
</organism>
<dbReference type="GO" id="GO:0016301">
    <property type="term" value="F:kinase activity"/>
    <property type="evidence" value="ECO:0007669"/>
    <property type="project" value="UniProtKB-KW"/>
</dbReference>
<accession>A0ABV6Y2K0</accession>
<dbReference type="Pfam" id="PF00294">
    <property type="entry name" value="PfkB"/>
    <property type="match status" value="1"/>
</dbReference>
<name>A0ABV6Y2K0_9HYPH</name>
<keyword evidence="6" id="KW-1185">Reference proteome</keyword>